<feature type="transmembrane region" description="Helical" evidence="2">
    <location>
        <begin position="70"/>
        <end position="88"/>
    </location>
</feature>
<comment type="caution">
    <text evidence="3">The sequence shown here is derived from an EMBL/GenBank/DDBJ whole genome shotgun (WGS) entry which is preliminary data.</text>
</comment>
<reference evidence="3 4" key="1">
    <citation type="journal article" date="2019" name="Appl. Microbiol. Biotechnol.">
        <title>Genome sequence of Isaria javanica and comparative genome analysis insights into family S53 peptidase evolution in fungal entomopathogens.</title>
        <authorList>
            <person name="Lin R."/>
            <person name="Zhang X."/>
            <person name="Xin B."/>
            <person name="Zou M."/>
            <person name="Gao Y."/>
            <person name="Qin F."/>
            <person name="Hu Q."/>
            <person name="Xie B."/>
            <person name="Cheng X."/>
        </authorList>
    </citation>
    <scope>NUCLEOTIDE SEQUENCE [LARGE SCALE GENOMIC DNA]</scope>
    <source>
        <strain evidence="3 4">IJ1G</strain>
    </source>
</reference>
<dbReference type="Proteomes" id="UP000315783">
    <property type="component" value="Unassembled WGS sequence"/>
</dbReference>
<dbReference type="EMBL" id="SPUK01000003">
    <property type="protein sequence ID" value="TQV98944.1"/>
    <property type="molecule type" value="Genomic_DNA"/>
</dbReference>
<evidence type="ECO:0000256" key="1">
    <source>
        <dbReference type="SAM" id="MobiDB-lite"/>
    </source>
</evidence>
<feature type="transmembrane region" description="Helical" evidence="2">
    <location>
        <begin position="191"/>
        <end position="210"/>
    </location>
</feature>
<evidence type="ECO:0000313" key="4">
    <source>
        <dbReference type="Proteomes" id="UP000315783"/>
    </source>
</evidence>
<sequence>MEVDLPSLFFGATVGVFPFVLAKIISQTWKIIGRRKRIHSFYVYMIWLDALAGLAFGIITILYLKNVIPGHFGLFFASVILWGIQVQFQPQIIANRLAIIMTSRRKSLWLRIGLFVAILPLNIMVYFVWISAHLPSATAKQKRINTACERMEKTVFLVLDLALNGFFLHLVRSRLISGGLTKYWRLFNMNVFLIGISTALDAALLGMISLPDGYVYVQFTPLVYIIKLYIELVMANLIAKIARSDNPLYAGHNDDSSHARSQPRQTTITASRAYAEHSSIDAIVTVEAQGNGVSSKDSGWNTESDGRSDVAADEYYLVDMPPNRSFNTITKTVEITVSEDNSGGVDTERRRSQQAASPDRGGRGIPGNWTTQPPAAHHRE</sequence>
<feature type="transmembrane region" description="Helical" evidence="2">
    <location>
        <begin position="154"/>
        <end position="171"/>
    </location>
</feature>
<protein>
    <recommendedName>
        <fullName evidence="5">Integral membrane protein</fullName>
    </recommendedName>
</protein>
<evidence type="ECO:0008006" key="5">
    <source>
        <dbReference type="Google" id="ProtNLM"/>
    </source>
</evidence>
<feature type="transmembrane region" description="Helical" evidence="2">
    <location>
        <begin position="41"/>
        <end position="64"/>
    </location>
</feature>
<evidence type="ECO:0000256" key="2">
    <source>
        <dbReference type="SAM" id="Phobius"/>
    </source>
</evidence>
<accession>A0A545VB73</accession>
<feature type="region of interest" description="Disordered" evidence="1">
    <location>
        <begin position="337"/>
        <end position="380"/>
    </location>
</feature>
<keyword evidence="2" id="KW-0472">Membrane</keyword>
<keyword evidence="2" id="KW-1133">Transmembrane helix</keyword>
<name>A0A545VB73_9HYPO</name>
<feature type="transmembrane region" description="Helical" evidence="2">
    <location>
        <begin position="222"/>
        <end position="239"/>
    </location>
</feature>
<evidence type="ECO:0000313" key="3">
    <source>
        <dbReference type="EMBL" id="TQV98944.1"/>
    </source>
</evidence>
<dbReference type="AlphaFoldDB" id="A0A545VB73"/>
<proteinExistence type="predicted"/>
<keyword evidence="4" id="KW-1185">Reference proteome</keyword>
<dbReference type="PANTHER" id="PTHR35179">
    <property type="entry name" value="PROTEIN CBG02620"/>
    <property type="match status" value="1"/>
</dbReference>
<feature type="transmembrane region" description="Helical" evidence="2">
    <location>
        <begin position="108"/>
        <end position="134"/>
    </location>
</feature>
<dbReference type="PANTHER" id="PTHR35179:SF1">
    <property type="entry name" value="INTEGRAL MEMBRANE PROTEIN"/>
    <property type="match status" value="1"/>
</dbReference>
<keyword evidence="2" id="KW-0812">Transmembrane</keyword>
<feature type="transmembrane region" description="Helical" evidence="2">
    <location>
        <begin position="6"/>
        <end position="29"/>
    </location>
</feature>
<organism evidence="3 4">
    <name type="scientific">Cordyceps javanica</name>
    <dbReference type="NCBI Taxonomy" id="43265"/>
    <lineage>
        <taxon>Eukaryota</taxon>
        <taxon>Fungi</taxon>
        <taxon>Dikarya</taxon>
        <taxon>Ascomycota</taxon>
        <taxon>Pezizomycotina</taxon>
        <taxon>Sordariomycetes</taxon>
        <taxon>Hypocreomycetidae</taxon>
        <taxon>Hypocreales</taxon>
        <taxon>Cordycipitaceae</taxon>
        <taxon>Cordyceps</taxon>
    </lineage>
</organism>
<gene>
    <name evidence="3" type="ORF">IF1G_03024</name>
</gene>